<dbReference type="Proteomes" id="UP000709959">
    <property type="component" value="Unassembled WGS sequence"/>
</dbReference>
<accession>A0A936F3X6</accession>
<name>A0A936F3X6_9BACT</name>
<protein>
    <submittedName>
        <fullName evidence="1">Uncharacterized protein</fullName>
    </submittedName>
</protein>
<dbReference type="AlphaFoldDB" id="A0A936F3X6"/>
<evidence type="ECO:0000313" key="2">
    <source>
        <dbReference type="Proteomes" id="UP000709959"/>
    </source>
</evidence>
<comment type="caution">
    <text evidence="1">The sequence shown here is derived from an EMBL/GenBank/DDBJ whole genome shotgun (WGS) entry which is preliminary data.</text>
</comment>
<gene>
    <name evidence="1" type="ORF">IPN91_13815</name>
</gene>
<dbReference type="EMBL" id="JADKCH010000026">
    <property type="protein sequence ID" value="MBK8573669.1"/>
    <property type="molecule type" value="Genomic_DNA"/>
</dbReference>
<organism evidence="1 2">
    <name type="scientific">Candidatus Geothrix odensensis</name>
    <dbReference type="NCBI Taxonomy" id="2954440"/>
    <lineage>
        <taxon>Bacteria</taxon>
        <taxon>Pseudomonadati</taxon>
        <taxon>Acidobacteriota</taxon>
        <taxon>Holophagae</taxon>
        <taxon>Holophagales</taxon>
        <taxon>Holophagaceae</taxon>
        <taxon>Geothrix</taxon>
    </lineage>
</organism>
<sequence>MPSKMKASVALILAFIISRWHRHVSSVLVAFLLIAATPISAFAKGPEGWKVFTDSDEKIQFLSIGLPKKQQVNNPDITRIIWHLGSLRMAPMDVDAMRLIKEALQF</sequence>
<evidence type="ECO:0000313" key="1">
    <source>
        <dbReference type="EMBL" id="MBK8573669.1"/>
    </source>
</evidence>
<proteinExistence type="predicted"/>
<reference evidence="1 2" key="1">
    <citation type="submission" date="2020-10" db="EMBL/GenBank/DDBJ databases">
        <title>Connecting structure to function with the recovery of over 1000 high-quality activated sludge metagenome-assembled genomes encoding full-length rRNA genes using long-read sequencing.</title>
        <authorList>
            <person name="Singleton C.M."/>
            <person name="Petriglieri F."/>
            <person name="Kristensen J.M."/>
            <person name="Kirkegaard R.H."/>
            <person name="Michaelsen T.Y."/>
            <person name="Andersen M.H."/>
            <person name="Karst S.M."/>
            <person name="Dueholm M.S."/>
            <person name="Nielsen P.H."/>
            <person name="Albertsen M."/>
        </authorList>
    </citation>
    <scope>NUCLEOTIDE SEQUENCE [LARGE SCALE GENOMIC DNA]</scope>
    <source>
        <strain evidence="1">OdNE_18-Q3-R46-58_MAXAC.008</strain>
    </source>
</reference>